<feature type="non-terminal residue" evidence="2">
    <location>
        <position position="1"/>
    </location>
</feature>
<feature type="compositionally biased region" description="Gly residues" evidence="1">
    <location>
        <begin position="238"/>
        <end position="255"/>
    </location>
</feature>
<feature type="compositionally biased region" description="Basic and acidic residues" evidence="1">
    <location>
        <begin position="19"/>
        <end position="32"/>
    </location>
</feature>
<evidence type="ECO:0000313" key="2">
    <source>
        <dbReference type="EMBL" id="CAA9216712.1"/>
    </source>
</evidence>
<proteinExistence type="predicted"/>
<feature type="compositionally biased region" description="Low complexity" evidence="1">
    <location>
        <begin position="228"/>
        <end position="237"/>
    </location>
</feature>
<sequence>GRGGADLDLQVGGAVGRSRPYEGGREQPDSRPGRLGGAGGDGAAHQRPAARRGPWHPARDGDRGRRAHRGAGPGAPQPGGRCRLGDVHDRERAAPGGRAELDLGRHARPGRQGGLGRAGSWPDPRARLDRSARPLVRRRRGLRKRGGRPLSRRSRAGAHRPAATGEVPRRQPGARVQAGVVHRGGGREHAEPVGSPGRADRHGRPPLRGGAGGHQAPSRRRARRRLQPHPARAPPFSRGGGGGRGVPGRAGRGRR</sequence>
<feature type="region of interest" description="Disordered" evidence="1">
    <location>
        <begin position="1"/>
        <end position="255"/>
    </location>
</feature>
<reference evidence="2" key="1">
    <citation type="submission" date="2020-02" db="EMBL/GenBank/DDBJ databases">
        <authorList>
            <person name="Meier V. D."/>
        </authorList>
    </citation>
    <scope>NUCLEOTIDE SEQUENCE</scope>
    <source>
        <strain evidence="2">AVDCRST_MAG50</strain>
    </source>
</reference>
<feature type="compositionally biased region" description="Basic residues" evidence="1">
    <location>
        <begin position="135"/>
        <end position="158"/>
    </location>
</feature>
<dbReference type="EMBL" id="CADCTF010000018">
    <property type="protein sequence ID" value="CAA9216712.1"/>
    <property type="molecule type" value="Genomic_DNA"/>
</dbReference>
<gene>
    <name evidence="2" type="ORF">AVDCRST_MAG50-267</name>
</gene>
<evidence type="ECO:0000256" key="1">
    <source>
        <dbReference type="SAM" id="MobiDB-lite"/>
    </source>
</evidence>
<organism evidence="2">
    <name type="scientific">uncultured Acidimicrobiales bacterium</name>
    <dbReference type="NCBI Taxonomy" id="310071"/>
    <lineage>
        <taxon>Bacteria</taxon>
        <taxon>Bacillati</taxon>
        <taxon>Actinomycetota</taxon>
        <taxon>Acidimicrobiia</taxon>
        <taxon>Acidimicrobiales</taxon>
        <taxon>environmental samples</taxon>
    </lineage>
</organism>
<feature type="compositionally biased region" description="Basic and acidic residues" evidence="1">
    <location>
        <begin position="83"/>
        <end position="105"/>
    </location>
</feature>
<accession>A0A6J4HA79</accession>
<dbReference type="AlphaFoldDB" id="A0A6J4HA79"/>
<protein>
    <submittedName>
        <fullName evidence="2">Serine phosphatase RsbU, regulator of sigma subunit</fullName>
    </submittedName>
</protein>
<feature type="non-terminal residue" evidence="2">
    <location>
        <position position="255"/>
    </location>
</feature>
<name>A0A6J4HA79_9ACTN</name>
<feature type="compositionally biased region" description="Basic residues" evidence="1">
    <location>
        <begin position="217"/>
        <end position="227"/>
    </location>
</feature>